<dbReference type="PROSITE" id="PS50949">
    <property type="entry name" value="HTH_GNTR"/>
    <property type="match status" value="1"/>
</dbReference>
<dbReference type="PANTHER" id="PTHR43537">
    <property type="entry name" value="TRANSCRIPTIONAL REGULATOR, GNTR FAMILY"/>
    <property type="match status" value="1"/>
</dbReference>
<dbReference type="InterPro" id="IPR000524">
    <property type="entry name" value="Tscrpt_reg_HTH_GntR"/>
</dbReference>
<dbReference type="InterPro" id="IPR011711">
    <property type="entry name" value="GntR_C"/>
</dbReference>
<dbReference type="InterPro" id="IPR036390">
    <property type="entry name" value="WH_DNA-bd_sf"/>
</dbReference>
<dbReference type="GO" id="GO:0003677">
    <property type="term" value="F:DNA binding"/>
    <property type="evidence" value="ECO:0007669"/>
    <property type="project" value="UniProtKB-KW"/>
</dbReference>
<dbReference type="OrthoDB" id="7192778at2"/>
<keyword evidence="1" id="KW-0805">Transcription regulation</keyword>
<evidence type="ECO:0000259" key="4">
    <source>
        <dbReference type="PROSITE" id="PS50949"/>
    </source>
</evidence>
<keyword evidence="3" id="KW-0804">Transcription</keyword>
<gene>
    <name evidence="5" type="ORF">CH341_27130</name>
</gene>
<keyword evidence="6" id="KW-1185">Reference proteome</keyword>
<proteinExistence type="predicted"/>
<sequence>MQSQQSRVLVQLRDLILKGEFGPGERLAEIPIAERLEASRTPVRLAFATLEQEGLVQSSPSGGYVMRAFTRKEIDDAIAVRGVLEGMAARLVAENGLTRAMSEELAECIRLGDEALAAPVLTIDGYADYVEMNNRFHELLVKFADNAALSRAIELNNRLPFAAASATLPMHSSTGDGRQWLLITHNQHRSILHAMDRREGTRAQALAIEHVEIARMNLRHAYEKAQESAGLMPAIRLLSGR</sequence>
<dbReference type="SMART" id="SM00895">
    <property type="entry name" value="FCD"/>
    <property type="match status" value="1"/>
</dbReference>
<dbReference type="InterPro" id="IPR036388">
    <property type="entry name" value="WH-like_DNA-bd_sf"/>
</dbReference>
<dbReference type="Proteomes" id="UP000249130">
    <property type="component" value="Unassembled WGS sequence"/>
</dbReference>
<reference evidence="5 6" key="1">
    <citation type="submission" date="2017-07" db="EMBL/GenBank/DDBJ databases">
        <title>Draft Genome Sequences of Select Purple Nonsulfur Bacteria.</title>
        <authorList>
            <person name="Lasarre B."/>
            <person name="Mckinlay J.B."/>
        </authorList>
    </citation>
    <scope>NUCLEOTIDE SEQUENCE [LARGE SCALE GENOMIC DNA]</scope>
    <source>
        <strain evidence="5 6">DSM 5909</strain>
    </source>
</reference>
<protein>
    <submittedName>
        <fullName evidence="5">GntR family transcriptional regulator</fullName>
    </submittedName>
</protein>
<dbReference type="Pfam" id="PF07729">
    <property type="entry name" value="FCD"/>
    <property type="match status" value="1"/>
</dbReference>
<dbReference type="InterPro" id="IPR008920">
    <property type="entry name" value="TF_FadR/GntR_C"/>
</dbReference>
<evidence type="ECO:0000313" key="5">
    <source>
        <dbReference type="EMBL" id="RAI38818.1"/>
    </source>
</evidence>
<dbReference type="PANTHER" id="PTHR43537:SF51">
    <property type="entry name" value="HTH-TYPE TRANSCRIPTIONAL REGULATOR LGOR-RELATED"/>
    <property type="match status" value="1"/>
</dbReference>
<evidence type="ECO:0000256" key="2">
    <source>
        <dbReference type="ARBA" id="ARBA00023125"/>
    </source>
</evidence>
<evidence type="ECO:0000313" key="6">
    <source>
        <dbReference type="Proteomes" id="UP000249130"/>
    </source>
</evidence>
<keyword evidence="2" id="KW-0238">DNA-binding</keyword>
<organism evidence="5 6">
    <name type="scientific">Rhodoplanes roseus</name>
    <dbReference type="NCBI Taxonomy" id="29409"/>
    <lineage>
        <taxon>Bacteria</taxon>
        <taxon>Pseudomonadati</taxon>
        <taxon>Pseudomonadota</taxon>
        <taxon>Alphaproteobacteria</taxon>
        <taxon>Hyphomicrobiales</taxon>
        <taxon>Nitrobacteraceae</taxon>
        <taxon>Rhodoplanes</taxon>
    </lineage>
</organism>
<name>A0A327KU20_9BRAD</name>
<dbReference type="Gene3D" id="1.20.120.530">
    <property type="entry name" value="GntR ligand-binding domain-like"/>
    <property type="match status" value="1"/>
</dbReference>
<comment type="caution">
    <text evidence="5">The sequence shown here is derived from an EMBL/GenBank/DDBJ whole genome shotgun (WGS) entry which is preliminary data.</text>
</comment>
<dbReference type="RefSeq" id="WP_111422110.1">
    <property type="nucleotide sequence ID" value="NZ_NPEX01000332.1"/>
</dbReference>
<dbReference type="SMART" id="SM00345">
    <property type="entry name" value="HTH_GNTR"/>
    <property type="match status" value="1"/>
</dbReference>
<dbReference type="GO" id="GO:0003700">
    <property type="term" value="F:DNA-binding transcription factor activity"/>
    <property type="evidence" value="ECO:0007669"/>
    <property type="project" value="InterPro"/>
</dbReference>
<accession>A0A327KU20</accession>
<dbReference type="EMBL" id="NPEX01000332">
    <property type="protein sequence ID" value="RAI38818.1"/>
    <property type="molecule type" value="Genomic_DNA"/>
</dbReference>
<evidence type="ECO:0000256" key="1">
    <source>
        <dbReference type="ARBA" id="ARBA00023015"/>
    </source>
</evidence>
<dbReference type="SUPFAM" id="SSF48008">
    <property type="entry name" value="GntR ligand-binding domain-like"/>
    <property type="match status" value="1"/>
</dbReference>
<dbReference type="Pfam" id="PF00392">
    <property type="entry name" value="GntR"/>
    <property type="match status" value="1"/>
</dbReference>
<dbReference type="CDD" id="cd07377">
    <property type="entry name" value="WHTH_GntR"/>
    <property type="match status" value="1"/>
</dbReference>
<evidence type="ECO:0000256" key="3">
    <source>
        <dbReference type="ARBA" id="ARBA00023163"/>
    </source>
</evidence>
<feature type="domain" description="HTH gntR-type" evidence="4">
    <location>
        <begin position="2"/>
        <end position="69"/>
    </location>
</feature>
<dbReference type="AlphaFoldDB" id="A0A327KU20"/>
<dbReference type="Gene3D" id="1.10.10.10">
    <property type="entry name" value="Winged helix-like DNA-binding domain superfamily/Winged helix DNA-binding domain"/>
    <property type="match status" value="1"/>
</dbReference>
<dbReference type="SUPFAM" id="SSF46785">
    <property type="entry name" value="Winged helix' DNA-binding domain"/>
    <property type="match status" value="1"/>
</dbReference>